<dbReference type="GO" id="GO:0006633">
    <property type="term" value="P:fatty acid biosynthetic process"/>
    <property type="evidence" value="ECO:0007669"/>
    <property type="project" value="UniProtKB-UniPathway"/>
</dbReference>
<dbReference type="NCBIfam" id="TIGR01830">
    <property type="entry name" value="3oxo_ACP_reduc"/>
    <property type="match status" value="1"/>
</dbReference>
<evidence type="ECO:0000256" key="8">
    <source>
        <dbReference type="PIRSR" id="PIRSR611284-1"/>
    </source>
</evidence>
<dbReference type="PANTHER" id="PTHR42879">
    <property type="entry name" value="3-OXOACYL-(ACYL-CARRIER-PROTEIN) REDUCTASE"/>
    <property type="match status" value="1"/>
</dbReference>
<feature type="domain" description="Ketoreductase" evidence="11">
    <location>
        <begin position="14"/>
        <end position="194"/>
    </location>
</feature>
<accession>A0A1B2DP18</accession>
<dbReference type="NCBIfam" id="NF009466">
    <property type="entry name" value="PRK12826.1-2"/>
    <property type="match status" value="1"/>
</dbReference>
<dbReference type="InterPro" id="IPR002347">
    <property type="entry name" value="SDR_fam"/>
</dbReference>
<dbReference type="InterPro" id="IPR057326">
    <property type="entry name" value="KR_dom"/>
</dbReference>
<evidence type="ECO:0000313" key="12">
    <source>
        <dbReference type="EMBL" id="ANY69442.1"/>
    </source>
</evidence>
<dbReference type="NCBIfam" id="NF005559">
    <property type="entry name" value="PRK07231.1"/>
    <property type="match status" value="1"/>
</dbReference>
<feature type="active site" description="Proton acceptor" evidence="8">
    <location>
        <position position="163"/>
    </location>
</feature>
<dbReference type="PANTHER" id="PTHR42879:SF2">
    <property type="entry name" value="3-OXOACYL-[ACYL-CARRIER-PROTEIN] REDUCTASE FABG"/>
    <property type="match status" value="1"/>
</dbReference>
<comment type="pathway">
    <text evidence="1 10">Lipid metabolism; fatty acid biosynthesis.</text>
</comment>
<evidence type="ECO:0000256" key="6">
    <source>
        <dbReference type="ARBA" id="ARBA00023160"/>
    </source>
</evidence>
<evidence type="ECO:0000256" key="7">
    <source>
        <dbReference type="ARBA" id="ARBA00048508"/>
    </source>
</evidence>
<dbReference type="PRINTS" id="PR00081">
    <property type="entry name" value="GDHRDH"/>
</dbReference>
<feature type="binding site" evidence="9">
    <location>
        <begin position="20"/>
        <end position="23"/>
    </location>
    <ligand>
        <name>NADP(+)</name>
        <dbReference type="ChEBI" id="CHEBI:58349"/>
    </ligand>
</feature>
<evidence type="ECO:0000256" key="3">
    <source>
        <dbReference type="ARBA" id="ARBA00012948"/>
    </source>
</evidence>
<keyword evidence="4 10" id="KW-0276">Fatty acid metabolism</keyword>
<evidence type="ECO:0000256" key="9">
    <source>
        <dbReference type="PIRSR" id="PIRSR611284-2"/>
    </source>
</evidence>
<dbReference type="FunFam" id="3.40.50.720:FF:000173">
    <property type="entry name" value="3-oxoacyl-[acyl-carrier protein] reductase"/>
    <property type="match status" value="1"/>
</dbReference>
<dbReference type="AlphaFoldDB" id="A0A1B2DP18"/>
<comment type="subunit">
    <text evidence="10">Homotetramer.</text>
</comment>
<sequence>MEQLGGEPLKFADKVVFITGGARGIGYAIVQAFASEGATVLFTYKSSEDEAAELEASLQENGGKAKAFALDVSDHLNTLAVIEEAVQQFGKIDVLVNNAGVTEDGFLMLMEESSWDKVINTNLKGAYNCCKAVLPSMISKRRGAIVNISSVSALAGASSQTNYSASKAGLIGLTRSLSREVSGKNIRVNAIAPGYIVTDMLGKVPDRVRRHFVDKIACGRLGEADEIAKVALFLASDDASYIYGQTIIVDGGMV</sequence>
<evidence type="ECO:0000256" key="4">
    <source>
        <dbReference type="ARBA" id="ARBA00022832"/>
    </source>
</evidence>
<evidence type="ECO:0000256" key="2">
    <source>
        <dbReference type="ARBA" id="ARBA00006484"/>
    </source>
</evidence>
<reference evidence="12" key="1">
    <citation type="submission" date="2016-08" db="EMBL/GenBank/DDBJ databases">
        <title>Complete Genome Seqeunce of Paenibacillus sp. BIHB 4019 from tea rhizoplane.</title>
        <authorList>
            <person name="Thakur R."/>
            <person name="Swarnkar M.K."/>
            <person name="Gulati A."/>
        </authorList>
    </citation>
    <scope>NUCLEOTIDE SEQUENCE [LARGE SCALE GENOMIC DNA]</scope>
    <source>
        <strain evidence="12">BIHB4019</strain>
    </source>
</reference>
<evidence type="ECO:0000256" key="10">
    <source>
        <dbReference type="RuleBase" id="RU366074"/>
    </source>
</evidence>
<dbReference type="InterPro" id="IPR050259">
    <property type="entry name" value="SDR"/>
</dbReference>
<dbReference type="EC" id="1.1.1.100" evidence="3 10"/>
<keyword evidence="6 10" id="KW-0275">Fatty acid biosynthesis</keyword>
<organism evidence="12">
    <name type="scientific">Paenibacillus sp. BIHB 4019</name>
    <dbReference type="NCBI Taxonomy" id="1870819"/>
    <lineage>
        <taxon>Bacteria</taxon>
        <taxon>Bacillati</taxon>
        <taxon>Bacillota</taxon>
        <taxon>Bacilli</taxon>
        <taxon>Bacillales</taxon>
        <taxon>Paenibacillaceae</taxon>
        <taxon>Paenibacillus</taxon>
    </lineage>
</organism>
<dbReference type="Pfam" id="PF13561">
    <property type="entry name" value="adh_short_C2"/>
    <property type="match status" value="1"/>
</dbReference>
<dbReference type="EMBL" id="CP016808">
    <property type="protein sequence ID" value="ANY69442.1"/>
    <property type="molecule type" value="Genomic_DNA"/>
</dbReference>
<keyword evidence="5 10" id="KW-0560">Oxidoreductase</keyword>
<dbReference type="Gene3D" id="3.40.50.720">
    <property type="entry name" value="NAD(P)-binding Rossmann-like Domain"/>
    <property type="match status" value="1"/>
</dbReference>
<gene>
    <name evidence="12" type="ORF">BBD42_25365</name>
</gene>
<comment type="catalytic activity">
    <reaction evidence="7 10">
        <text>a (3R)-hydroxyacyl-[ACP] + NADP(+) = a 3-oxoacyl-[ACP] + NADPH + H(+)</text>
        <dbReference type="Rhea" id="RHEA:17397"/>
        <dbReference type="Rhea" id="RHEA-COMP:9916"/>
        <dbReference type="Rhea" id="RHEA-COMP:9945"/>
        <dbReference type="ChEBI" id="CHEBI:15378"/>
        <dbReference type="ChEBI" id="CHEBI:57783"/>
        <dbReference type="ChEBI" id="CHEBI:58349"/>
        <dbReference type="ChEBI" id="CHEBI:78776"/>
        <dbReference type="ChEBI" id="CHEBI:78827"/>
        <dbReference type="EC" id="1.1.1.100"/>
    </reaction>
</comment>
<dbReference type="SMART" id="SM00822">
    <property type="entry name" value="PKS_KR"/>
    <property type="match status" value="1"/>
</dbReference>
<evidence type="ECO:0000256" key="1">
    <source>
        <dbReference type="ARBA" id="ARBA00005194"/>
    </source>
</evidence>
<dbReference type="SUPFAM" id="SSF51735">
    <property type="entry name" value="NAD(P)-binding Rossmann-fold domains"/>
    <property type="match status" value="1"/>
</dbReference>
<dbReference type="PRINTS" id="PR00080">
    <property type="entry name" value="SDRFAMILY"/>
</dbReference>
<keyword evidence="10" id="KW-0443">Lipid metabolism</keyword>
<dbReference type="UniPathway" id="UPA00094"/>
<feature type="binding site" evidence="9">
    <location>
        <begin position="163"/>
        <end position="167"/>
    </location>
    <ligand>
        <name>NADP(+)</name>
        <dbReference type="ChEBI" id="CHEBI:58349"/>
    </ligand>
</feature>
<evidence type="ECO:0000256" key="5">
    <source>
        <dbReference type="ARBA" id="ARBA00023002"/>
    </source>
</evidence>
<dbReference type="GO" id="GO:0051287">
    <property type="term" value="F:NAD binding"/>
    <property type="evidence" value="ECO:0007669"/>
    <property type="project" value="UniProtKB-UniRule"/>
</dbReference>
<keyword evidence="10" id="KW-0444">Lipid biosynthesis</keyword>
<proteinExistence type="inferred from homology"/>
<name>A0A1B2DP18_9BACL</name>
<evidence type="ECO:0000259" key="11">
    <source>
        <dbReference type="SMART" id="SM00822"/>
    </source>
</evidence>
<feature type="binding site" evidence="9">
    <location>
        <position position="196"/>
    </location>
    <ligand>
        <name>NADP(+)</name>
        <dbReference type="ChEBI" id="CHEBI:58349"/>
    </ligand>
</feature>
<keyword evidence="9 10" id="KW-0521">NADP</keyword>
<dbReference type="CDD" id="cd05333">
    <property type="entry name" value="BKR_SDR_c"/>
    <property type="match status" value="1"/>
</dbReference>
<comment type="function">
    <text evidence="10">Catalyzes the NADPH-dependent reduction of beta-ketoacyl-ACP substrates to beta-hydroxyacyl-ACP products, the first reductive step in the elongation cycle of fatty acid biosynthesis.</text>
</comment>
<feature type="binding site" evidence="9">
    <location>
        <position position="98"/>
    </location>
    <ligand>
        <name>NADP(+)</name>
        <dbReference type="ChEBI" id="CHEBI:58349"/>
    </ligand>
</feature>
<comment type="similarity">
    <text evidence="2 10">Belongs to the short-chain dehydrogenases/reductases (SDR) family.</text>
</comment>
<dbReference type="GO" id="GO:0004316">
    <property type="term" value="F:3-oxoacyl-[acyl-carrier-protein] reductase (NADPH) activity"/>
    <property type="evidence" value="ECO:0007669"/>
    <property type="project" value="UniProtKB-UniRule"/>
</dbReference>
<protein>
    <recommendedName>
        <fullName evidence="3 10">3-oxoacyl-[acyl-carrier-protein] reductase</fullName>
        <ecNumber evidence="3 10">1.1.1.100</ecNumber>
    </recommendedName>
</protein>
<dbReference type="InterPro" id="IPR011284">
    <property type="entry name" value="3oxo_ACP_reduc"/>
</dbReference>
<dbReference type="InterPro" id="IPR020904">
    <property type="entry name" value="Sc_DH/Rdtase_CS"/>
</dbReference>
<dbReference type="InterPro" id="IPR036291">
    <property type="entry name" value="NAD(P)-bd_dom_sf"/>
</dbReference>
<dbReference type="PROSITE" id="PS00061">
    <property type="entry name" value="ADH_SHORT"/>
    <property type="match status" value="1"/>
</dbReference>